<dbReference type="GO" id="GO:0015031">
    <property type="term" value="P:protein transport"/>
    <property type="evidence" value="ECO:0007669"/>
    <property type="project" value="TreeGrafter"/>
</dbReference>
<dbReference type="Pfam" id="PF00339">
    <property type="entry name" value="Arrestin_N"/>
    <property type="match status" value="1"/>
</dbReference>
<accession>A0AAN7YML7</accession>
<dbReference type="Gene3D" id="2.60.40.640">
    <property type="match status" value="2"/>
</dbReference>
<sequence length="618" mass="70787">MDNRGLRLFIVEGKELKGSDNGGSSSDPYVKLKFNGDSFKTETIKNTLSPVWNQSFDMGMVNEYSTFEIECLDWDRFGKHDSLGKVQLPMTVLREAAIFGQSDKWVNLDKKGYIRVGFQFNPPYPLQQQQHQISPDGSNPNVIQQNQIQQQNIISSYGQLPPPVYYEPIYLKTYPTKLEAEFILPNDLYQKTIYVTGEPVKASLILYVNQPIIVRSLFVSLKGKTSIRGKKQKELVQDYRNLLHSTTGPSSPNSQTQKIALDIGKHIYPFEFFIPKHCNSSIDGIGNYKVSYRFQFNADIVNLPDIELEREITVVNLEDTVHRMTQTQINERCSKSPITGGNIEMTISAPKNSYYPGEDIELQVHVNNSSKKKVKKIELELQRTITIEHEKGVPSQVLKVSKNFFPKIRQNQESTQIVVMETPQNLLNTIYQSGIIKIEYKVRAVLDILDCIDLYTLFPVNIVLPDPKRVILPNPLDEISKIPRYIQEWTPRNLLSWLYFRMKCPEVVTANPEFYQYCLSGNELLSIPDNILLEKVLKGAGSRTEEIFKAIKIEIDRVLSVRSILKDNQLPHLIPTFEKEMVTFDLLPTLTPFDLGQLTTTIGDRIRLQNAFKNISLN</sequence>
<dbReference type="InterPro" id="IPR050357">
    <property type="entry name" value="Arrestin_domain-protein"/>
</dbReference>
<protein>
    <recommendedName>
        <fullName evidence="1">C2 domain-containing protein</fullName>
    </recommendedName>
</protein>
<dbReference type="PANTHER" id="PTHR11188">
    <property type="entry name" value="ARRESTIN DOMAIN CONTAINING PROTEIN"/>
    <property type="match status" value="1"/>
</dbReference>
<dbReference type="Gene3D" id="2.60.40.150">
    <property type="entry name" value="C2 domain"/>
    <property type="match status" value="1"/>
</dbReference>
<dbReference type="SUPFAM" id="SSF81296">
    <property type="entry name" value="E set domains"/>
    <property type="match status" value="2"/>
</dbReference>
<dbReference type="PANTHER" id="PTHR11188:SF162">
    <property type="entry name" value="ARRESTIN DOMAIN-CONTAINING PROTEIN B"/>
    <property type="match status" value="1"/>
</dbReference>
<evidence type="ECO:0000259" key="1">
    <source>
        <dbReference type="PROSITE" id="PS50004"/>
    </source>
</evidence>
<name>A0AAN7YML7_9MYCE</name>
<dbReference type="AlphaFoldDB" id="A0AAN7YML7"/>
<dbReference type="InterPro" id="IPR011022">
    <property type="entry name" value="Arrestin_C-like"/>
</dbReference>
<dbReference type="InterPro" id="IPR014756">
    <property type="entry name" value="Ig_E-set"/>
</dbReference>
<evidence type="ECO:0000313" key="3">
    <source>
        <dbReference type="Proteomes" id="UP001344447"/>
    </source>
</evidence>
<feature type="domain" description="C2" evidence="1">
    <location>
        <begin position="1"/>
        <end position="106"/>
    </location>
</feature>
<dbReference type="CDD" id="cd09487">
    <property type="entry name" value="SAM_superfamily"/>
    <property type="match status" value="1"/>
</dbReference>
<dbReference type="Proteomes" id="UP001344447">
    <property type="component" value="Unassembled WGS sequence"/>
</dbReference>
<comment type="caution">
    <text evidence="2">The sequence shown here is derived from an EMBL/GenBank/DDBJ whole genome shotgun (WGS) entry which is preliminary data.</text>
</comment>
<dbReference type="InterPro" id="IPR035892">
    <property type="entry name" value="C2_domain_sf"/>
</dbReference>
<dbReference type="SUPFAM" id="SSF49562">
    <property type="entry name" value="C2 domain (Calcium/lipid-binding domain, CaLB)"/>
    <property type="match status" value="1"/>
</dbReference>
<proteinExistence type="predicted"/>
<reference evidence="2 3" key="1">
    <citation type="submission" date="2023-11" db="EMBL/GenBank/DDBJ databases">
        <title>Dfirmibasis_genome.</title>
        <authorList>
            <person name="Edelbroek B."/>
            <person name="Kjellin J."/>
            <person name="Jerlstrom-Hultqvist J."/>
            <person name="Soderbom F."/>
        </authorList>
    </citation>
    <scope>NUCLEOTIDE SEQUENCE [LARGE SCALE GENOMIC DNA]</scope>
    <source>
        <strain evidence="2 3">TNS-C-14</strain>
    </source>
</reference>
<keyword evidence="3" id="KW-1185">Reference proteome</keyword>
<dbReference type="Pfam" id="PF02752">
    <property type="entry name" value="Arrestin_C"/>
    <property type="match status" value="1"/>
</dbReference>
<dbReference type="Gene3D" id="1.10.150.50">
    <property type="entry name" value="Transcription Factor, Ets-1"/>
    <property type="match status" value="1"/>
</dbReference>
<dbReference type="InterPro" id="IPR000008">
    <property type="entry name" value="C2_dom"/>
</dbReference>
<dbReference type="InterPro" id="IPR014752">
    <property type="entry name" value="Arrestin-like_C"/>
</dbReference>
<dbReference type="InterPro" id="IPR011021">
    <property type="entry name" value="Arrestin-like_N"/>
</dbReference>
<organism evidence="2 3">
    <name type="scientific">Dictyostelium firmibasis</name>
    <dbReference type="NCBI Taxonomy" id="79012"/>
    <lineage>
        <taxon>Eukaryota</taxon>
        <taxon>Amoebozoa</taxon>
        <taxon>Evosea</taxon>
        <taxon>Eumycetozoa</taxon>
        <taxon>Dictyostelia</taxon>
        <taxon>Dictyosteliales</taxon>
        <taxon>Dictyosteliaceae</taxon>
        <taxon>Dictyostelium</taxon>
    </lineage>
</organism>
<dbReference type="GO" id="GO:0005737">
    <property type="term" value="C:cytoplasm"/>
    <property type="evidence" value="ECO:0007669"/>
    <property type="project" value="TreeGrafter"/>
</dbReference>
<dbReference type="PROSITE" id="PS50004">
    <property type="entry name" value="C2"/>
    <property type="match status" value="1"/>
</dbReference>
<dbReference type="SMART" id="SM00239">
    <property type="entry name" value="C2"/>
    <property type="match status" value="1"/>
</dbReference>
<evidence type="ECO:0000313" key="2">
    <source>
        <dbReference type="EMBL" id="KAK5577024.1"/>
    </source>
</evidence>
<gene>
    <name evidence="2" type="ORF">RB653_001961</name>
</gene>
<dbReference type="EMBL" id="JAVFKY010000004">
    <property type="protein sequence ID" value="KAK5577024.1"/>
    <property type="molecule type" value="Genomic_DNA"/>
</dbReference>
<dbReference type="SMART" id="SM01017">
    <property type="entry name" value="Arrestin_C"/>
    <property type="match status" value="2"/>
</dbReference>
<dbReference type="InterPro" id="IPR013761">
    <property type="entry name" value="SAM/pointed_sf"/>
</dbReference>
<dbReference type="Pfam" id="PF00168">
    <property type="entry name" value="C2"/>
    <property type="match status" value="1"/>
</dbReference>